<reference evidence="5 6" key="1">
    <citation type="submission" date="2019-01" db="EMBL/GenBank/DDBJ databases">
        <title>Sequencing of cultivated peanut Arachis hypogaea provides insights into genome evolution and oil improvement.</title>
        <authorList>
            <person name="Chen X."/>
        </authorList>
    </citation>
    <scope>NUCLEOTIDE SEQUENCE [LARGE SCALE GENOMIC DNA]</scope>
    <source>
        <strain evidence="6">cv. Fuhuasheng</strain>
        <tissue evidence="5">Leaves</tissue>
    </source>
</reference>
<dbReference type="GO" id="GO:0016491">
    <property type="term" value="F:oxidoreductase activity"/>
    <property type="evidence" value="ECO:0007669"/>
    <property type="project" value="UniProtKB-KW"/>
</dbReference>
<proteinExistence type="inferred from homology"/>
<dbReference type="Pfam" id="PF14226">
    <property type="entry name" value="DIOX_N"/>
    <property type="match status" value="1"/>
</dbReference>
<comment type="caution">
    <text evidence="5">The sequence shown here is derived from an EMBL/GenBank/DDBJ whole genome shotgun (WGS) entry which is preliminary data.</text>
</comment>
<name>A0A444Y5G9_ARAHY</name>
<evidence type="ECO:0000256" key="1">
    <source>
        <dbReference type="ARBA" id="ARBA00022723"/>
    </source>
</evidence>
<dbReference type="GO" id="GO:0046872">
    <property type="term" value="F:metal ion binding"/>
    <property type="evidence" value="ECO:0007669"/>
    <property type="project" value="UniProtKB-KW"/>
</dbReference>
<organism evidence="5 6">
    <name type="scientific">Arachis hypogaea</name>
    <name type="common">Peanut</name>
    <dbReference type="NCBI Taxonomy" id="3818"/>
    <lineage>
        <taxon>Eukaryota</taxon>
        <taxon>Viridiplantae</taxon>
        <taxon>Streptophyta</taxon>
        <taxon>Embryophyta</taxon>
        <taxon>Tracheophyta</taxon>
        <taxon>Spermatophyta</taxon>
        <taxon>Magnoliopsida</taxon>
        <taxon>eudicotyledons</taxon>
        <taxon>Gunneridae</taxon>
        <taxon>Pentapetalae</taxon>
        <taxon>rosids</taxon>
        <taxon>fabids</taxon>
        <taxon>Fabales</taxon>
        <taxon>Fabaceae</taxon>
        <taxon>Papilionoideae</taxon>
        <taxon>50 kb inversion clade</taxon>
        <taxon>dalbergioids sensu lato</taxon>
        <taxon>Dalbergieae</taxon>
        <taxon>Pterocarpus clade</taxon>
        <taxon>Arachis</taxon>
    </lineage>
</organism>
<dbReference type="InterPro" id="IPR050231">
    <property type="entry name" value="Iron_ascorbate_oxido_reductase"/>
</dbReference>
<dbReference type="Gene3D" id="2.60.120.330">
    <property type="entry name" value="B-lactam Antibiotic, Isopenicillin N Synthase, Chain"/>
    <property type="match status" value="1"/>
</dbReference>
<dbReference type="STRING" id="3818.A0A444Y5G9"/>
<dbReference type="PROSITE" id="PS51471">
    <property type="entry name" value="FE2OG_OXY"/>
    <property type="match status" value="1"/>
</dbReference>
<keyword evidence="3" id="KW-0560">Oxidoreductase</keyword>
<dbReference type="PANTHER" id="PTHR47990">
    <property type="entry name" value="2-OXOGLUTARATE (2OG) AND FE(II)-DEPENDENT OXYGENASE SUPERFAMILY PROTEIN-RELATED"/>
    <property type="match status" value="1"/>
</dbReference>
<dbReference type="Gramene" id="arahy.Tifrunner.gnm2.ann2.Ah18g136500.1">
    <property type="protein sequence ID" value="arahy.Tifrunner.gnm2.ann2.Ah18g136500.1-CDS"/>
    <property type="gene ID" value="arahy.Tifrunner.gnm2.ann2.Ah18g136500"/>
</dbReference>
<accession>A0A444Y5G9</accession>
<dbReference type="SUPFAM" id="SSF51197">
    <property type="entry name" value="Clavaminate synthase-like"/>
    <property type="match status" value="1"/>
</dbReference>
<keyword evidence="1 3" id="KW-0479">Metal-binding</keyword>
<evidence type="ECO:0000259" key="4">
    <source>
        <dbReference type="PROSITE" id="PS51471"/>
    </source>
</evidence>
<dbReference type="InterPro" id="IPR027443">
    <property type="entry name" value="IPNS-like_sf"/>
</dbReference>
<sequence length="342" mass="39701">MDYEPPFLETYKTLLQEEDSNRNNDLLLVENFDDEIELPLIDLNRLNENNLDERDECMEEISDAARRWGFFQIVNHGISKDLLGMMLFEQMKLFYQPFVKKSSDNFLGLPPRTYRWGNPSATNLKQLLWSEAFHFPISDISMMDNQHKSLRWNIEALAAAAVTPLAQCLAETLACKMKMIMKSKNYFKENCFQESSIIRLNRYPPCPKLLSSKLYGLMPHNDSSFLSIVYQDHVGGLELLKDGKWIRVKPNPGALVINIGDLFQALSNGIYKSIKHRVVVSQKEERYSVAFFYCPLLETLIQSHSHTKPAMYKNFTFREYREQNEKAVKQTGDKIGLSKFLL</sequence>
<dbReference type="AlphaFoldDB" id="A0A444Y5G9"/>
<dbReference type="EMBL" id="SDMP01000018">
    <property type="protein sequence ID" value="RYQ97157.1"/>
    <property type="molecule type" value="Genomic_DNA"/>
</dbReference>
<evidence type="ECO:0000256" key="3">
    <source>
        <dbReference type="RuleBase" id="RU003682"/>
    </source>
</evidence>
<dbReference type="InterPro" id="IPR026992">
    <property type="entry name" value="DIOX_N"/>
</dbReference>
<keyword evidence="6" id="KW-1185">Reference proteome</keyword>
<keyword evidence="2 3" id="KW-0408">Iron</keyword>
<feature type="domain" description="Fe2OG dioxygenase" evidence="4">
    <location>
        <begin position="193"/>
        <end position="295"/>
    </location>
</feature>
<dbReference type="OrthoDB" id="288590at2759"/>
<evidence type="ECO:0000313" key="5">
    <source>
        <dbReference type="EMBL" id="RYQ97157.1"/>
    </source>
</evidence>
<dbReference type="InterPro" id="IPR005123">
    <property type="entry name" value="Oxoglu/Fe-dep_dioxygenase_dom"/>
</dbReference>
<dbReference type="InterPro" id="IPR044861">
    <property type="entry name" value="IPNS-like_FE2OG_OXY"/>
</dbReference>
<comment type="similarity">
    <text evidence="3">Belongs to the iron/ascorbate-dependent oxidoreductase family.</text>
</comment>
<protein>
    <recommendedName>
        <fullName evidence="4">Fe2OG dioxygenase domain-containing protein</fullName>
    </recommendedName>
</protein>
<evidence type="ECO:0000313" key="6">
    <source>
        <dbReference type="Proteomes" id="UP000289738"/>
    </source>
</evidence>
<dbReference type="Proteomes" id="UP000289738">
    <property type="component" value="Chromosome B08"/>
</dbReference>
<gene>
    <name evidence="5" type="ORF">Ahy_B08g093166</name>
</gene>
<dbReference type="Pfam" id="PF03171">
    <property type="entry name" value="2OG-FeII_Oxy"/>
    <property type="match status" value="1"/>
</dbReference>
<dbReference type="SMR" id="A0A444Y5G9"/>
<evidence type="ECO:0000256" key="2">
    <source>
        <dbReference type="ARBA" id="ARBA00023004"/>
    </source>
</evidence>